<accession>A0A0P9CZH6</accession>
<dbReference type="InterPro" id="IPR001851">
    <property type="entry name" value="ABC_transp_permease"/>
</dbReference>
<feature type="transmembrane region" description="Helical" evidence="6">
    <location>
        <begin position="62"/>
        <end position="81"/>
    </location>
</feature>
<keyword evidence="4 6" id="KW-1133">Transmembrane helix</keyword>
<feature type="transmembrane region" description="Helical" evidence="6">
    <location>
        <begin position="90"/>
        <end position="109"/>
    </location>
</feature>
<feature type="transmembrane region" description="Helical" evidence="6">
    <location>
        <begin position="339"/>
        <end position="363"/>
    </location>
</feature>
<evidence type="ECO:0000256" key="4">
    <source>
        <dbReference type="ARBA" id="ARBA00022989"/>
    </source>
</evidence>
<comment type="subcellular location">
    <subcellularLocation>
        <location evidence="1">Cell membrane</location>
        <topology evidence="1">Multi-pass membrane protein</topology>
    </subcellularLocation>
</comment>
<dbReference type="PANTHER" id="PTHR43370">
    <property type="entry name" value="SUGAR ABC TRANSPORTER INTEGRAL MEMBRANE PROTEIN-RELATED"/>
    <property type="match status" value="1"/>
</dbReference>
<dbReference type="AlphaFoldDB" id="A0A0P9CZH6"/>
<evidence type="ECO:0000313" key="8">
    <source>
        <dbReference type="Proteomes" id="UP000050509"/>
    </source>
</evidence>
<protein>
    <recommendedName>
        <fullName evidence="9">ABC transporter permease</fullName>
    </recommendedName>
</protein>
<keyword evidence="5 6" id="KW-0472">Membrane</keyword>
<feature type="transmembrane region" description="Helical" evidence="6">
    <location>
        <begin position="12"/>
        <end position="30"/>
    </location>
</feature>
<evidence type="ECO:0000256" key="2">
    <source>
        <dbReference type="ARBA" id="ARBA00022475"/>
    </source>
</evidence>
<evidence type="ECO:0000256" key="3">
    <source>
        <dbReference type="ARBA" id="ARBA00022692"/>
    </source>
</evidence>
<evidence type="ECO:0000256" key="6">
    <source>
        <dbReference type="SAM" id="Phobius"/>
    </source>
</evidence>
<feature type="transmembrane region" description="Helical" evidence="6">
    <location>
        <begin position="200"/>
        <end position="217"/>
    </location>
</feature>
<dbReference type="CDD" id="cd06580">
    <property type="entry name" value="TM_PBP1_transp_TpRbsC_like"/>
    <property type="match status" value="1"/>
</dbReference>
<evidence type="ECO:0000256" key="1">
    <source>
        <dbReference type="ARBA" id="ARBA00004651"/>
    </source>
</evidence>
<dbReference type="GO" id="GO:0005886">
    <property type="term" value="C:plasma membrane"/>
    <property type="evidence" value="ECO:0007669"/>
    <property type="project" value="UniProtKB-SubCell"/>
</dbReference>
<sequence length="416" mass="44079">MTGTFQLGRHRIVAILGIVIAAIMFLLASARVSAGKITYLRITYPGAAVSAPPLVDIPLPTIITIGIICALLIGVGIWLFIRQPAHVTPIYMGALIFSVIFIILIWAGAGNRIDMVDMLARMVRLATPIALGAMAGILCERSGVTNIAIEGLMLMGACIGFIAALLTGNSWLGVMAAIAAGGITVLLHALLSIRFKIDQIISGTVINILSIGVTGFLRNNVILPMQQAGRVGAALPALPIPGLSQIPVIGPLLFNHQPIAYAMLLLVPLLSVLLFRTPWGLRTRSVGEHPRAADTMGINVNRMRYMNVFLSGLVAGLAGAWFSLEASFNFDDLMTNGKGFIALAAVIFGKWTPLGALGGALIFSSADALQIKIQGFSFELPSQFLQMLPYVITIVVLAGIIGRARPPAAVGKPYEK</sequence>
<organism evidence="7 8">
    <name type="scientific">Kouleothrix aurantiaca</name>
    <dbReference type="NCBI Taxonomy" id="186479"/>
    <lineage>
        <taxon>Bacteria</taxon>
        <taxon>Bacillati</taxon>
        <taxon>Chloroflexota</taxon>
        <taxon>Chloroflexia</taxon>
        <taxon>Chloroflexales</taxon>
        <taxon>Roseiflexineae</taxon>
        <taxon>Roseiflexaceae</taxon>
        <taxon>Kouleothrix</taxon>
    </lineage>
</organism>
<dbReference type="PATRIC" id="fig|186479.3.peg.9852"/>
<keyword evidence="8" id="KW-1185">Reference proteome</keyword>
<dbReference type="EMBL" id="LJCR01000711">
    <property type="protein sequence ID" value="KPV51960.1"/>
    <property type="molecule type" value="Genomic_DNA"/>
</dbReference>
<feature type="transmembrane region" description="Helical" evidence="6">
    <location>
        <begin position="258"/>
        <end position="275"/>
    </location>
</feature>
<evidence type="ECO:0000313" key="7">
    <source>
        <dbReference type="EMBL" id="KPV51960.1"/>
    </source>
</evidence>
<comment type="caution">
    <text evidence="7">The sequence shown here is derived from an EMBL/GenBank/DDBJ whole genome shotgun (WGS) entry which is preliminary data.</text>
</comment>
<proteinExistence type="predicted"/>
<name>A0A0P9CZH6_9CHLR</name>
<dbReference type="GO" id="GO:0022857">
    <property type="term" value="F:transmembrane transporter activity"/>
    <property type="evidence" value="ECO:0007669"/>
    <property type="project" value="InterPro"/>
</dbReference>
<feature type="transmembrane region" description="Helical" evidence="6">
    <location>
        <begin position="147"/>
        <end position="166"/>
    </location>
</feature>
<reference evidence="7 8" key="1">
    <citation type="submission" date="2015-09" db="EMBL/GenBank/DDBJ databases">
        <title>Draft genome sequence of Kouleothrix aurantiaca JCM 19913.</title>
        <authorList>
            <person name="Hemp J."/>
        </authorList>
    </citation>
    <scope>NUCLEOTIDE SEQUENCE [LARGE SCALE GENOMIC DNA]</scope>
    <source>
        <strain evidence="7 8">COM-B</strain>
    </source>
</reference>
<evidence type="ECO:0000256" key="5">
    <source>
        <dbReference type="ARBA" id="ARBA00023136"/>
    </source>
</evidence>
<feature type="transmembrane region" description="Helical" evidence="6">
    <location>
        <begin position="305"/>
        <end position="324"/>
    </location>
</feature>
<dbReference type="Proteomes" id="UP000050509">
    <property type="component" value="Unassembled WGS sequence"/>
</dbReference>
<gene>
    <name evidence="7" type="ORF">SE17_18265</name>
</gene>
<evidence type="ECO:0008006" key="9">
    <source>
        <dbReference type="Google" id="ProtNLM"/>
    </source>
</evidence>
<dbReference type="Pfam" id="PF02653">
    <property type="entry name" value="BPD_transp_2"/>
    <property type="match status" value="1"/>
</dbReference>
<keyword evidence="2" id="KW-1003">Cell membrane</keyword>
<feature type="transmembrane region" description="Helical" evidence="6">
    <location>
        <begin position="172"/>
        <end position="193"/>
    </location>
</feature>
<feature type="transmembrane region" description="Helical" evidence="6">
    <location>
        <begin position="384"/>
        <end position="404"/>
    </location>
</feature>
<keyword evidence="3 6" id="KW-0812">Transmembrane</keyword>
<feature type="transmembrane region" description="Helical" evidence="6">
    <location>
        <begin position="121"/>
        <end position="140"/>
    </location>
</feature>
<dbReference type="PANTHER" id="PTHR43370:SF1">
    <property type="entry name" value="GUANOSINE ABC TRANSPORTER PERMEASE PROTEIN NUPQ"/>
    <property type="match status" value="1"/>
</dbReference>